<dbReference type="AlphaFoldDB" id="A0A7F8KAN7"/>
<evidence type="ECO:0000256" key="8">
    <source>
        <dbReference type="ARBA" id="ARBA00023125"/>
    </source>
</evidence>
<dbReference type="FunFam" id="3.30.160.60:FF:000295">
    <property type="entry name" value="zinc finger protein 19"/>
    <property type="match status" value="1"/>
</dbReference>
<protein>
    <submittedName>
        <fullName evidence="15">Zinc finger protein 569 isoform X4</fullName>
    </submittedName>
</protein>
<evidence type="ECO:0000256" key="3">
    <source>
        <dbReference type="ARBA" id="ARBA00022723"/>
    </source>
</evidence>
<sequence>MSSAFSGPVHSQKEKEMTELQETVTFKDVAIDFTEEEWQQLDPAQRNLYWNVMLENYNNLITVGCPFTKPDVIFKLEQEEPWVVEEEVSKRHCPGEIWGMDEHQKIQDRLLTQLEDKFTKTLTEEKVNECHKKFANAFSPNSDFFPSSHNLYKYDLFGKCLEHNNFNYYNNERILIRKEHCEYNEPMKSFGNSLSHLVVTPFKCNHCGKGFDQTLDLIRHLRIHTGEKPYECKKCRKAFSQKEKLIKHHKIHSREQSYECNECGKAFIKMSNLIRHQRIHTGEKPYACKECGKSFSQKSNLIDHEKIHTGEKPYECNECGKAFSQKQSLIAHQKVHTGEKPYACNECGKAFPRIASLALHMRSHTGEKPYKCDKCGKAFSQFSMLIIHVRIHTDPYMGIQMLVIFMCQDKWPVNFWNGILKLNTGKKEEIPGMCMYREKAICRSRREASGDVKSADSLILNIQPPELRV</sequence>
<evidence type="ECO:0000256" key="7">
    <source>
        <dbReference type="ARBA" id="ARBA00023015"/>
    </source>
</evidence>
<dbReference type="FunFam" id="3.30.160.60:FF:002402">
    <property type="entry name" value="Zinc finger protein 347"/>
    <property type="match status" value="1"/>
</dbReference>
<evidence type="ECO:0000256" key="5">
    <source>
        <dbReference type="ARBA" id="ARBA00022771"/>
    </source>
</evidence>
<dbReference type="Pfam" id="PF13465">
    <property type="entry name" value="zf-H2C2_2"/>
    <property type="match status" value="2"/>
</dbReference>
<evidence type="ECO:0000256" key="9">
    <source>
        <dbReference type="ARBA" id="ARBA00023163"/>
    </source>
</evidence>
<dbReference type="GO" id="GO:0005634">
    <property type="term" value="C:nucleus"/>
    <property type="evidence" value="ECO:0007669"/>
    <property type="project" value="UniProtKB-SubCell"/>
</dbReference>
<keyword evidence="10" id="KW-0539">Nucleus</keyword>
<evidence type="ECO:0000259" key="12">
    <source>
        <dbReference type="PROSITE" id="PS50157"/>
    </source>
</evidence>
<proteinExistence type="inferred from homology"/>
<dbReference type="FunFam" id="3.30.160.60:FF:001498">
    <property type="entry name" value="Zinc finger protein 404"/>
    <property type="match status" value="1"/>
</dbReference>
<keyword evidence="6" id="KW-0862">Zinc</keyword>
<dbReference type="SMART" id="SM00349">
    <property type="entry name" value="KRAB"/>
    <property type="match status" value="1"/>
</dbReference>
<dbReference type="Gene3D" id="3.30.160.60">
    <property type="entry name" value="Classic Zinc Finger"/>
    <property type="match status" value="7"/>
</dbReference>
<dbReference type="PROSITE" id="PS50157">
    <property type="entry name" value="ZINC_FINGER_C2H2_2"/>
    <property type="match status" value="7"/>
</dbReference>
<dbReference type="FunFam" id="3.30.160.60:FF:004137">
    <property type="match status" value="1"/>
</dbReference>
<feature type="domain" description="C2H2-type" evidence="12">
    <location>
        <begin position="258"/>
        <end position="285"/>
    </location>
</feature>
<keyword evidence="3" id="KW-0479">Metal-binding</keyword>
<dbReference type="FunFam" id="3.30.160.60:FF:001270">
    <property type="entry name" value="zinc finger protein 583 isoform X1"/>
    <property type="match status" value="1"/>
</dbReference>
<keyword evidence="14" id="KW-1185">Reference proteome</keyword>
<keyword evidence="8" id="KW-0238">DNA-binding</keyword>
<dbReference type="Pfam" id="PF01352">
    <property type="entry name" value="KRAB"/>
    <property type="match status" value="1"/>
</dbReference>
<dbReference type="PANTHER" id="PTHR23226">
    <property type="entry name" value="ZINC FINGER AND SCAN DOMAIN-CONTAINING"/>
    <property type="match status" value="1"/>
</dbReference>
<dbReference type="GO" id="GO:0045892">
    <property type="term" value="P:negative regulation of DNA-templated transcription"/>
    <property type="evidence" value="ECO:0007669"/>
    <property type="project" value="UniProtKB-ARBA"/>
</dbReference>
<dbReference type="CTD" id="148266"/>
<feature type="domain" description="C2H2-type" evidence="12">
    <location>
        <begin position="342"/>
        <end position="369"/>
    </location>
</feature>
<feature type="domain" description="C2H2-type" evidence="12">
    <location>
        <begin position="230"/>
        <end position="257"/>
    </location>
</feature>
<dbReference type="FunFam" id="3.30.160.60:FF:000136">
    <property type="entry name" value="GLI family zinc finger 4"/>
    <property type="match status" value="1"/>
</dbReference>
<evidence type="ECO:0000256" key="2">
    <source>
        <dbReference type="ARBA" id="ARBA00006991"/>
    </source>
</evidence>
<keyword evidence="9" id="KW-0804">Transcription</keyword>
<evidence type="ECO:0000256" key="6">
    <source>
        <dbReference type="ARBA" id="ARBA00022833"/>
    </source>
</evidence>
<dbReference type="Proteomes" id="UP000248483">
    <property type="component" value="Unplaced"/>
</dbReference>
<comment type="similarity">
    <text evidence="2">Belongs to the krueppel C2H2-type zinc-finger protein family.</text>
</comment>
<keyword evidence="7" id="KW-0805">Transcription regulation</keyword>
<dbReference type="InterPro" id="IPR036236">
    <property type="entry name" value="Znf_C2H2_sf"/>
</dbReference>
<evidence type="ECO:0000256" key="10">
    <source>
        <dbReference type="ARBA" id="ARBA00023242"/>
    </source>
</evidence>
<feature type="domain" description="C2H2-type" evidence="12">
    <location>
        <begin position="314"/>
        <end position="341"/>
    </location>
</feature>
<evidence type="ECO:0000256" key="1">
    <source>
        <dbReference type="ARBA" id="ARBA00004123"/>
    </source>
</evidence>
<evidence type="ECO:0000313" key="15">
    <source>
        <dbReference type="RefSeq" id="XP_030617218.1"/>
    </source>
</evidence>
<dbReference type="Pfam" id="PF00096">
    <property type="entry name" value="zf-C2H2"/>
    <property type="match status" value="3"/>
</dbReference>
<gene>
    <name evidence="15" type="primary">ZNF569</name>
</gene>
<dbReference type="SMART" id="SM00355">
    <property type="entry name" value="ZnF_C2H2"/>
    <property type="match status" value="7"/>
</dbReference>
<dbReference type="SUPFAM" id="SSF109640">
    <property type="entry name" value="KRAB domain (Kruppel-associated box)"/>
    <property type="match status" value="1"/>
</dbReference>
<dbReference type="CDD" id="cd07765">
    <property type="entry name" value="KRAB_A-box"/>
    <property type="match status" value="1"/>
</dbReference>
<evidence type="ECO:0000259" key="13">
    <source>
        <dbReference type="PROSITE" id="PS50805"/>
    </source>
</evidence>
<evidence type="ECO:0000256" key="4">
    <source>
        <dbReference type="ARBA" id="ARBA00022737"/>
    </source>
</evidence>
<dbReference type="Gene3D" id="6.10.140.140">
    <property type="match status" value="1"/>
</dbReference>
<name>A0A7F8KAN7_DELLE</name>
<dbReference type="InterPro" id="IPR013087">
    <property type="entry name" value="Znf_C2H2_type"/>
</dbReference>
<dbReference type="PROSITE" id="PS50805">
    <property type="entry name" value="KRAB"/>
    <property type="match status" value="1"/>
</dbReference>
<dbReference type="InterPro" id="IPR036051">
    <property type="entry name" value="KRAB_dom_sf"/>
</dbReference>
<dbReference type="GO" id="GO:0000978">
    <property type="term" value="F:RNA polymerase II cis-regulatory region sequence-specific DNA binding"/>
    <property type="evidence" value="ECO:0007669"/>
    <property type="project" value="TreeGrafter"/>
</dbReference>
<feature type="domain" description="KRAB" evidence="13">
    <location>
        <begin position="24"/>
        <end position="94"/>
    </location>
</feature>
<dbReference type="SUPFAM" id="SSF57667">
    <property type="entry name" value="beta-beta-alpha zinc fingers"/>
    <property type="match status" value="4"/>
</dbReference>
<dbReference type="PANTHER" id="PTHR23226:SF366">
    <property type="entry name" value="ZINC FINGER PROTEIN ZFP2"/>
    <property type="match status" value="1"/>
</dbReference>
<keyword evidence="5 11" id="KW-0863">Zinc-finger</keyword>
<feature type="domain" description="C2H2-type" evidence="12">
    <location>
        <begin position="286"/>
        <end position="313"/>
    </location>
</feature>
<dbReference type="FunFam" id="3.30.160.60:FF:000016">
    <property type="entry name" value="zinc finger protein 37 homolog"/>
    <property type="match status" value="2"/>
</dbReference>
<keyword evidence="4" id="KW-0677">Repeat</keyword>
<reference evidence="15" key="1">
    <citation type="submission" date="2025-08" db="UniProtKB">
        <authorList>
            <consortium name="RefSeq"/>
        </authorList>
    </citation>
    <scope>IDENTIFICATION</scope>
    <source>
        <tissue evidence="15">Blood</tissue>
    </source>
</reference>
<dbReference type="GO" id="GO:0000981">
    <property type="term" value="F:DNA-binding transcription factor activity, RNA polymerase II-specific"/>
    <property type="evidence" value="ECO:0007669"/>
    <property type="project" value="TreeGrafter"/>
</dbReference>
<organism evidence="14 15">
    <name type="scientific">Delphinapterus leucas</name>
    <name type="common">Beluga whale</name>
    <dbReference type="NCBI Taxonomy" id="9749"/>
    <lineage>
        <taxon>Eukaryota</taxon>
        <taxon>Metazoa</taxon>
        <taxon>Chordata</taxon>
        <taxon>Craniata</taxon>
        <taxon>Vertebrata</taxon>
        <taxon>Euteleostomi</taxon>
        <taxon>Mammalia</taxon>
        <taxon>Eutheria</taxon>
        <taxon>Laurasiatheria</taxon>
        <taxon>Artiodactyla</taxon>
        <taxon>Whippomorpha</taxon>
        <taxon>Cetacea</taxon>
        <taxon>Odontoceti</taxon>
        <taxon>Monodontidae</taxon>
        <taxon>Delphinapterus</taxon>
    </lineage>
</organism>
<dbReference type="InterPro" id="IPR001909">
    <property type="entry name" value="KRAB"/>
</dbReference>
<dbReference type="RefSeq" id="XP_030617218.1">
    <property type="nucleotide sequence ID" value="XM_030761358.1"/>
</dbReference>
<dbReference type="GeneID" id="111181145"/>
<feature type="domain" description="C2H2-type" evidence="12">
    <location>
        <begin position="370"/>
        <end position="397"/>
    </location>
</feature>
<dbReference type="GO" id="GO:0008270">
    <property type="term" value="F:zinc ion binding"/>
    <property type="evidence" value="ECO:0007669"/>
    <property type="project" value="UniProtKB-KW"/>
</dbReference>
<accession>A0A7F8KAN7</accession>
<dbReference type="PROSITE" id="PS00028">
    <property type="entry name" value="ZINC_FINGER_C2H2_1"/>
    <property type="match status" value="7"/>
</dbReference>
<feature type="domain" description="C2H2-type" evidence="12">
    <location>
        <begin position="202"/>
        <end position="229"/>
    </location>
</feature>
<evidence type="ECO:0000313" key="14">
    <source>
        <dbReference type="Proteomes" id="UP000248483"/>
    </source>
</evidence>
<evidence type="ECO:0000256" key="11">
    <source>
        <dbReference type="PROSITE-ProRule" id="PRU00042"/>
    </source>
</evidence>
<comment type="subcellular location">
    <subcellularLocation>
        <location evidence="1">Nucleus</location>
    </subcellularLocation>
</comment>